<comment type="catalytic activity">
    <reaction evidence="3">
        <text>2-C-methyl-D-erythritol 4-phosphate + CTP + H(+) = 4-CDP-2-C-methyl-D-erythritol + diphosphate</text>
        <dbReference type="Rhea" id="RHEA:13429"/>
        <dbReference type="ChEBI" id="CHEBI:15378"/>
        <dbReference type="ChEBI" id="CHEBI:33019"/>
        <dbReference type="ChEBI" id="CHEBI:37563"/>
        <dbReference type="ChEBI" id="CHEBI:57823"/>
        <dbReference type="ChEBI" id="CHEBI:58262"/>
        <dbReference type="EC" id="2.7.7.60"/>
    </reaction>
</comment>
<evidence type="ECO:0000313" key="5">
    <source>
        <dbReference type="Proteomes" id="UP000295247"/>
    </source>
</evidence>
<comment type="caution">
    <text evidence="4">The sequence shown here is derived from an EMBL/GenBank/DDBJ whole genome shotgun (WGS) entry which is preliminary data.</text>
</comment>
<comment type="function">
    <text evidence="3">Catalyzes the formation of 4-diphosphocytidyl-2-C-methyl-D-erythritol from CTP and 2-C-methyl-D-erythritol 4-phosphate (MEP).</text>
</comment>
<feature type="site" description="Transition state stabilizer" evidence="3">
    <location>
        <position position="26"/>
    </location>
</feature>
<organism evidence="4 5">
    <name type="scientific">Marichromatium gracile</name>
    <name type="common">Chromatium gracile</name>
    <dbReference type="NCBI Taxonomy" id="1048"/>
    <lineage>
        <taxon>Bacteria</taxon>
        <taxon>Pseudomonadati</taxon>
        <taxon>Pseudomonadota</taxon>
        <taxon>Gammaproteobacteria</taxon>
        <taxon>Chromatiales</taxon>
        <taxon>Chromatiaceae</taxon>
        <taxon>Marichromatium</taxon>
    </lineage>
</organism>
<dbReference type="NCBIfam" id="TIGR00453">
    <property type="entry name" value="ispD"/>
    <property type="match status" value="1"/>
</dbReference>
<evidence type="ECO:0000256" key="2">
    <source>
        <dbReference type="ARBA" id="ARBA00022695"/>
    </source>
</evidence>
<dbReference type="HAMAP" id="MF_00108">
    <property type="entry name" value="IspD"/>
    <property type="match status" value="1"/>
</dbReference>
<dbReference type="GO" id="GO:0050518">
    <property type="term" value="F:2-C-methyl-D-erythritol 4-phosphate cytidylyltransferase activity"/>
    <property type="evidence" value="ECO:0007669"/>
    <property type="project" value="UniProtKB-UniRule"/>
</dbReference>
<dbReference type="FunFam" id="3.90.550.10:FF:000003">
    <property type="entry name" value="2-C-methyl-D-erythritol 4-phosphate cytidylyltransferase"/>
    <property type="match status" value="1"/>
</dbReference>
<protein>
    <recommendedName>
        <fullName evidence="3">2-C-methyl-D-erythritol 4-phosphate cytidylyltransferase</fullName>
        <ecNumber evidence="3">2.7.7.60</ecNumber>
    </recommendedName>
    <alternativeName>
        <fullName evidence="3">4-diphosphocytidyl-2C-methyl-D-erythritol synthase</fullName>
    </alternativeName>
    <alternativeName>
        <fullName evidence="3">MEP cytidylyltransferase</fullName>
        <shortName evidence="3">MCT</shortName>
    </alternativeName>
</protein>
<keyword evidence="1 3" id="KW-0808">Transferase</keyword>
<gene>
    <name evidence="3" type="primary">ispD</name>
    <name evidence="4" type="ORF">EDC29_103343</name>
</gene>
<dbReference type="AlphaFoldDB" id="A0A4R4AE21"/>
<dbReference type="Pfam" id="PF01128">
    <property type="entry name" value="IspD"/>
    <property type="match status" value="1"/>
</dbReference>
<dbReference type="UniPathway" id="UPA00056">
    <property type="reaction ID" value="UER00093"/>
</dbReference>
<dbReference type="Proteomes" id="UP000295247">
    <property type="component" value="Unassembled WGS sequence"/>
</dbReference>
<accession>A0A4R4AE21</accession>
<feature type="site" description="Transition state stabilizer" evidence="3">
    <location>
        <position position="19"/>
    </location>
</feature>
<sequence>MTATPAFWAVIPAAGVGRRMGSAIPKQYLELAGRPVIEHTLECFIDHPAIAGVVVAVDPADPYWPETRYATHPRVIRAPGGAERCNSVLNGLEALSAHAAADDWALVHDAARPCLRRSDLDAMLDELADDPVGGILAVQVRDTMKRAGTEGRIETTVERSALWHAFTPQMFRLGTLRQALRQALAEGALVTDEASAIERLGQAPRLLEGQSDNLKITRPEDLALARFHLQQQGRLD</sequence>
<comment type="pathway">
    <text evidence="3">Isoprenoid biosynthesis; isopentenyl diphosphate biosynthesis via DXP pathway; isopentenyl diphosphate from 1-deoxy-D-xylulose 5-phosphate: step 2/6.</text>
</comment>
<proteinExistence type="inferred from homology"/>
<dbReference type="EMBL" id="SMDC01000003">
    <property type="protein sequence ID" value="TCW37144.1"/>
    <property type="molecule type" value="Genomic_DNA"/>
</dbReference>
<dbReference type="PANTHER" id="PTHR32125:SF4">
    <property type="entry name" value="2-C-METHYL-D-ERYTHRITOL 4-PHOSPHATE CYTIDYLYLTRANSFERASE, CHLOROPLASTIC"/>
    <property type="match status" value="1"/>
</dbReference>
<feature type="site" description="Positions MEP for the nucleophilic attack" evidence="3">
    <location>
        <position position="159"/>
    </location>
</feature>
<dbReference type="InterPro" id="IPR050088">
    <property type="entry name" value="IspD/TarI_cytidylyltransf_bact"/>
</dbReference>
<dbReference type="InterPro" id="IPR034683">
    <property type="entry name" value="IspD/TarI"/>
</dbReference>
<dbReference type="PANTHER" id="PTHR32125">
    <property type="entry name" value="2-C-METHYL-D-ERYTHRITOL 4-PHOSPHATE CYTIDYLYLTRANSFERASE, CHLOROPLASTIC"/>
    <property type="match status" value="1"/>
</dbReference>
<evidence type="ECO:0000256" key="3">
    <source>
        <dbReference type="HAMAP-Rule" id="MF_00108"/>
    </source>
</evidence>
<feature type="site" description="Positions MEP for the nucleophilic attack" evidence="3">
    <location>
        <position position="215"/>
    </location>
</feature>
<dbReference type="InterPro" id="IPR001228">
    <property type="entry name" value="IspD"/>
</dbReference>
<evidence type="ECO:0000313" key="4">
    <source>
        <dbReference type="EMBL" id="TCW37144.1"/>
    </source>
</evidence>
<dbReference type="CDD" id="cd02516">
    <property type="entry name" value="CDP-ME_synthetase"/>
    <property type="match status" value="1"/>
</dbReference>
<dbReference type="InterPro" id="IPR029044">
    <property type="entry name" value="Nucleotide-diphossugar_trans"/>
</dbReference>
<keyword evidence="2 3" id="KW-0548">Nucleotidyltransferase</keyword>
<evidence type="ECO:0000256" key="1">
    <source>
        <dbReference type="ARBA" id="ARBA00022679"/>
    </source>
</evidence>
<comment type="similarity">
    <text evidence="3">Belongs to the IspD/TarI cytidylyltransferase family. IspD subfamily.</text>
</comment>
<dbReference type="GO" id="GO:0019288">
    <property type="term" value="P:isopentenyl diphosphate biosynthetic process, methylerythritol 4-phosphate pathway"/>
    <property type="evidence" value="ECO:0007669"/>
    <property type="project" value="UniProtKB-UniRule"/>
</dbReference>
<dbReference type="Gene3D" id="3.90.550.10">
    <property type="entry name" value="Spore Coat Polysaccharide Biosynthesis Protein SpsA, Chain A"/>
    <property type="match status" value="1"/>
</dbReference>
<keyword evidence="3" id="KW-0414">Isoprene biosynthesis</keyword>
<dbReference type="EC" id="2.7.7.60" evidence="3"/>
<dbReference type="SUPFAM" id="SSF53448">
    <property type="entry name" value="Nucleotide-diphospho-sugar transferases"/>
    <property type="match status" value="1"/>
</dbReference>
<reference evidence="4 5" key="1">
    <citation type="submission" date="2019-03" db="EMBL/GenBank/DDBJ databases">
        <title>Genomic Encyclopedia of Type Strains, Phase IV (KMG-IV): sequencing the most valuable type-strain genomes for metagenomic binning, comparative biology and taxonomic classification.</title>
        <authorList>
            <person name="Goeker M."/>
        </authorList>
    </citation>
    <scope>NUCLEOTIDE SEQUENCE [LARGE SCALE GENOMIC DNA]</scope>
    <source>
        <strain evidence="4 5">DSM 203</strain>
    </source>
</reference>
<name>A0A4R4AE21_MARGR</name>
<dbReference type="RefSeq" id="WP_132229163.1">
    <property type="nucleotide sequence ID" value="NZ_NRRH01000017.1"/>
</dbReference>